<dbReference type="EMBL" id="JADNYJ010000070">
    <property type="protein sequence ID" value="KAF8891925.1"/>
    <property type="molecule type" value="Genomic_DNA"/>
</dbReference>
<keyword evidence="5" id="KW-1185">Reference proteome</keyword>
<comment type="caution">
    <text evidence="4">The sequence shown here is derived from an EMBL/GenBank/DDBJ whole genome shotgun (WGS) entry which is preliminary data.</text>
</comment>
<feature type="coiled-coil region" evidence="1">
    <location>
        <begin position="36"/>
        <end position="63"/>
    </location>
</feature>
<dbReference type="Pfam" id="PF12937">
    <property type="entry name" value="F-box-like"/>
    <property type="match status" value="1"/>
</dbReference>
<accession>A0A9P5NK58</accession>
<name>A0A9P5NK58_GYMJU</name>
<evidence type="ECO:0000256" key="2">
    <source>
        <dbReference type="SAM" id="MobiDB-lite"/>
    </source>
</evidence>
<organism evidence="4 5">
    <name type="scientific">Gymnopilus junonius</name>
    <name type="common">Spectacular rustgill mushroom</name>
    <name type="synonym">Gymnopilus spectabilis subsp. junonius</name>
    <dbReference type="NCBI Taxonomy" id="109634"/>
    <lineage>
        <taxon>Eukaryota</taxon>
        <taxon>Fungi</taxon>
        <taxon>Dikarya</taxon>
        <taxon>Basidiomycota</taxon>
        <taxon>Agaricomycotina</taxon>
        <taxon>Agaricomycetes</taxon>
        <taxon>Agaricomycetidae</taxon>
        <taxon>Agaricales</taxon>
        <taxon>Agaricineae</taxon>
        <taxon>Hymenogastraceae</taxon>
        <taxon>Gymnopilus</taxon>
    </lineage>
</organism>
<evidence type="ECO:0000313" key="4">
    <source>
        <dbReference type="EMBL" id="KAF8891925.1"/>
    </source>
</evidence>
<dbReference type="Gene3D" id="1.20.1280.50">
    <property type="match status" value="1"/>
</dbReference>
<feature type="non-terminal residue" evidence="4">
    <location>
        <position position="190"/>
    </location>
</feature>
<sequence length="190" mass="21550">MVPEAWLAHSLGTNDPPSEDEKQKFHALVADPLHKLQETDKRIADLEAELNLLKKERSDVQDSLKGYLTVMAPIRGLPDDVLCDIFYHCLPSHRNPILSTSEAPLLLTQVCSKWRSVALSSPALWARLHISFSHDHRGLFRNYTPNLWLWSETNPSEVRQAKAIKILGRRVEVIKNWLARSGTCPLSISL</sequence>
<feature type="domain" description="F-box" evidence="3">
    <location>
        <begin position="75"/>
        <end position="130"/>
    </location>
</feature>
<dbReference type="AlphaFoldDB" id="A0A9P5NK58"/>
<keyword evidence="1" id="KW-0175">Coiled coil</keyword>
<proteinExistence type="predicted"/>
<evidence type="ECO:0000313" key="5">
    <source>
        <dbReference type="Proteomes" id="UP000724874"/>
    </source>
</evidence>
<dbReference type="InterPro" id="IPR036047">
    <property type="entry name" value="F-box-like_dom_sf"/>
</dbReference>
<reference evidence="4" key="1">
    <citation type="submission" date="2020-11" db="EMBL/GenBank/DDBJ databases">
        <authorList>
            <consortium name="DOE Joint Genome Institute"/>
            <person name="Ahrendt S."/>
            <person name="Riley R."/>
            <person name="Andreopoulos W."/>
            <person name="LaButti K."/>
            <person name="Pangilinan J."/>
            <person name="Ruiz-duenas F.J."/>
            <person name="Barrasa J.M."/>
            <person name="Sanchez-Garcia M."/>
            <person name="Camarero S."/>
            <person name="Miyauchi S."/>
            <person name="Serrano A."/>
            <person name="Linde D."/>
            <person name="Babiker R."/>
            <person name="Drula E."/>
            <person name="Ayuso-Fernandez I."/>
            <person name="Pacheco R."/>
            <person name="Padilla G."/>
            <person name="Ferreira P."/>
            <person name="Barriuso J."/>
            <person name="Kellner H."/>
            <person name="Castanera R."/>
            <person name="Alfaro M."/>
            <person name="Ramirez L."/>
            <person name="Pisabarro A.G."/>
            <person name="Kuo A."/>
            <person name="Tritt A."/>
            <person name="Lipzen A."/>
            <person name="He G."/>
            <person name="Yan M."/>
            <person name="Ng V."/>
            <person name="Cullen D."/>
            <person name="Martin F."/>
            <person name="Rosso M.-N."/>
            <person name="Henrissat B."/>
            <person name="Hibbett D."/>
            <person name="Martinez A.T."/>
            <person name="Grigoriev I.V."/>
        </authorList>
    </citation>
    <scope>NUCLEOTIDE SEQUENCE</scope>
    <source>
        <strain evidence="4">AH 44721</strain>
    </source>
</reference>
<dbReference type="SUPFAM" id="SSF81383">
    <property type="entry name" value="F-box domain"/>
    <property type="match status" value="1"/>
</dbReference>
<protein>
    <recommendedName>
        <fullName evidence="3">F-box domain-containing protein</fullName>
    </recommendedName>
</protein>
<evidence type="ECO:0000259" key="3">
    <source>
        <dbReference type="Pfam" id="PF12937"/>
    </source>
</evidence>
<gene>
    <name evidence="4" type="ORF">CPB84DRAFT_1683133</name>
</gene>
<dbReference type="InterPro" id="IPR001810">
    <property type="entry name" value="F-box_dom"/>
</dbReference>
<feature type="region of interest" description="Disordered" evidence="2">
    <location>
        <begin position="1"/>
        <end position="20"/>
    </location>
</feature>
<dbReference type="Proteomes" id="UP000724874">
    <property type="component" value="Unassembled WGS sequence"/>
</dbReference>
<evidence type="ECO:0000256" key="1">
    <source>
        <dbReference type="SAM" id="Coils"/>
    </source>
</evidence>
<dbReference type="OrthoDB" id="3221235at2759"/>